<dbReference type="OrthoDB" id="6156626at2759"/>
<evidence type="ECO:0000259" key="6">
    <source>
        <dbReference type="PROSITE" id="PS50119"/>
    </source>
</evidence>
<dbReference type="PROSITE" id="PS50089">
    <property type="entry name" value="ZF_RING_2"/>
    <property type="match status" value="1"/>
</dbReference>
<evidence type="ECO:0000259" key="5">
    <source>
        <dbReference type="PROSITE" id="PS50089"/>
    </source>
</evidence>
<dbReference type="SMART" id="SM00184">
    <property type="entry name" value="RING"/>
    <property type="match status" value="1"/>
</dbReference>
<dbReference type="InterPro" id="IPR017907">
    <property type="entry name" value="Znf_RING_CS"/>
</dbReference>
<evidence type="ECO:0000256" key="1">
    <source>
        <dbReference type="ARBA" id="ARBA00022723"/>
    </source>
</evidence>
<dbReference type="Gene3D" id="4.10.830.40">
    <property type="match status" value="1"/>
</dbReference>
<keyword evidence="3" id="KW-0862">Zinc</keyword>
<dbReference type="PROSITE" id="PS00518">
    <property type="entry name" value="ZF_RING_1"/>
    <property type="match status" value="1"/>
</dbReference>
<proteinExistence type="predicted"/>
<dbReference type="SUPFAM" id="SSF57850">
    <property type="entry name" value="RING/U-box"/>
    <property type="match status" value="1"/>
</dbReference>
<feature type="domain" description="B box-type" evidence="6">
    <location>
        <begin position="84"/>
        <end position="131"/>
    </location>
</feature>
<protein>
    <submittedName>
        <fullName evidence="7">Tripartite motif-containing protein 2/3</fullName>
    </submittedName>
</protein>
<dbReference type="SMART" id="SM00336">
    <property type="entry name" value="BBOX"/>
    <property type="match status" value="2"/>
</dbReference>
<evidence type="ECO:0000256" key="2">
    <source>
        <dbReference type="ARBA" id="ARBA00022771"/>
    </source>
</evidence>
<dbReference type="InterPro" id="IPR011042">
    <property type="entry name" value="6-blade_b-propeller_TolB-like"/>
</dbReference>
<evidence type="ECO:0000313" key="8">
    <source>
        <dbReference type="Proteomes" id="UP000596742"/>
    </source>
</evidence>
<dbReference type="Pfam" id="PF00097">
    <property type="entry name" value="zf-C3HC4"/>
    <property type="match status" value="1"/>
</dbReference>
<dbReference type="InterPro" id="IPR018957">
    <property type="entry name" value="Znf_C3HC4_RING-type"/>
</dbReference>
<evidence type="ECO:0000313" key="7">
    <source>
        <dbReference type="EMBL" id="VDH90076.1"/>
    </source>
</evidence>
<evidence type="ECO:0000256" key="4">
    <source>
        <dbReference type="PROSITE-ProRule" id="PRU00024"/>
    </source>
</evidence>
<dbReference type="SUPFAM" id="SSF57845">
    <property type="entry name" value="B-box zinc-binding domain"/>
    <property type="match status" value="1"/>
</dbReference>
<dbReference type="Gene3D" id="3.30.40.10">
    <property type="entry name" value="Zinc/RING finger domain, C3HC4 (zinc finger)"/>
    <property type="match status" value="1"/>
</dbReference>
<dbReference type="AlphaFoldDB" id="A0A8B6BGP2"/>
<dbReference type="SUPFAM" id="SSF101898">
    <property type="entry name" value="NHL repeat"/>
    <property type="match status" value="1"/>
</dbReference>
<dbReference type="InterPro" id="IPR047153">
    <property type="entry name" value="TRIM45/56/19-like"/>
</dbReference>
<name>A0A8B6BGP2_MYTGA</name>
<keyword evidence="2 4" id="KW-0863">Zinc-finger</keyword>
<keyword evidence="1" id="KW-0479">Metal-binding</keyword>
<feature type="domain" description="RING-type" evidence="5">
    <location>
        <begin position="16"/>
        <end position="56"/>
    </location>
</feature>
<dbReference type="GO" id="GO:0008270">
    <property type="term" value="F:zinc ion binding"/>
    <property type="evidence" value="ECO:0007669"/>
    <property type="project" value="UniProtKB-KW"/>
</dbReference>
<dbReference type="PANTHER" id="PTHR25462:SF296">
    <property type="entry name" value="MEIOTIC P26, ISOFORM F"/>
    <property type="match status" value="1"/>
</dbReference>
<evidence type="ECO:0000256" key="3">
    <source>
        <dbReference type="ARBA" id="ARBA00022833"/>
    </source>
</evidence>
<dbReference type="InterPro" id="IPR013083">
    <property type="entry name" value="Znf_RING/FYVE/PHD"/>
</dbReference>
<gene>
    <name evidence="7" type="ORF">MGAL_10B025628</name>
</gene>
<dbReference type="EMBL" id="UYJE01000090">
    <property type="protein sequence ID" value="VDH90076.1"/>
    <property type="molecule type" value="Genomic_DNA"/>
</dbReference>
<organism evidence="7 8">
    <name type="scientific">Mytilus galloprovincialis</name>
    <name type="common">Mediterranean mussel</name>
    <dbReference type="NCBI Taxonomy" id="29158"/>
    <lineage>
        <taxon>Eukaryota</taxon>
        <taxon>Metazoa</taxon>
        <taxon>Spiralia</taxon>
        <taxon>Lophotrochozoa</taxon>
        <taxon>Mollusca</taxon>
        <taxon>Bivalvia</taxon>
        <taxon>Autobranchia</taxon>
        <taxon>Pteriomorphia</taxon>
        <taxon>Mytilida</taxon>
        <taxon>Mytiloidea</taxon>
        <taxon>Mytilidae</taxon>
        <taxon>Mytilinae</taxon>
        <taxon>Mytilus</taxon>
    </lineage>
</organism>
<dbReference type="InterPro" id="IPR000315">
    <property type="entry name" value="Znf_B-box"/>
</dbReference>
<sequence>MAECLNSKQEVDNVKCGICLSAFTKPILLDCFHIYCTPCVTKLVEGKETLICPLCRAVHILPDKGVGGLSLYPYVQEGSPPKSNVKIICQMCNTENNAISNCIDCNSKMCVECSSYHLKHNIFKSHKTETIEIECTDIIPPETKVPKPDTCEIHNIEFSLYCESCNRAICKECVTQNHKFHKCEPIMFQTNRRRDLLRSAISVIKSKIAGIDQEREMSKYTENNHYKQCRLWKEEIRSHTQKSKETVCKIMDLLADVNLTKIDEIQKQEIKSLINFQDVLETKKLSLQCLLRSTEDIVKRSCGGELLNGYAFLYQTLSNAVKEDNQLEVFAPQFCFGNQLDHKHIENCFGFVKRGERPNIIGAMNSHIYSLPNICGAIEWKKIHSDSFKTVLSLFGVCEDKAWILHEDTWSGDYIQLHSVKGSDLGCQIPRDNAEQILRATQNELWVKSDIVIKKITVGINSNQEEIVRLVEFAGTNCFLIDDNCIVAYSVEGKFFHEVNIDQDWPVNIDETTLKTIPVEEKLAAFVTEKPFRITQTLSKHIILTCKDKVITLDRNYMIYNIHEKKGSEFRGICGDPYGNIFIVDYNSSKICLFNSNGDFLHYVSVQGLSNIVDITRDSVGNIWLANQSSNVHIYSYL</sequence>
<dbReference type="CDD" id="cd19757">
    <property type="entry name" value="Bbox1"/>
    <property type="match status" value="1"/>
</dbReference>
<dbReference type="Gene3D" id="3.30.160.60">
    <property type="entry name" value="Classic Zinc Finger"/>
    <property type="match status" value="1"/>
</dbReference>
<dbReference type="PANTHER" id="PTHR25462">
    <property type="entry name" value="BONUS, ISOFORM C-RELATED"/>
    <property type="match status" value="1"/>
</dbReference>
<dbReference type="Pfam" id="PF00643">
    <property type="entry name" value="zf-B_box"/>
    <property type="match status" value="1"/>
</dbReference>
<comment type="caution">
    <text evidence="7">The sequence shown here is derived from an EMBL/GenBank/DDBJ whole genome shotgun (WGS) entry which is preliminary data.</text>
</comment>
<reference evidence="7" key="1">
    <citation type="submission" date="2018-11" db="EMBL/GenBank/DDBJ databases">
        <authorList>
            <person name="Alioto T."/>
            <person name="Alioto T."/>
        </authorList>
    </citation>
    <scope>NUCLEOTIDE SEQUENCE</scope>
</reference>
<feature type="domain" description="B box-type" evidence="6">
    <location>
        <begin position="146"/>
        <end position="186"/>
    </location>
</feature>
<dbReference type="PROSITE" id="PS50119">
    <property type="entry name" value="ZF_BBOX"/>
    <property type="match status" value="2"/>
</dbReference>
<keyword evidence="8" id="KW-1185">Reference proteome</keyword>
<dbReference type="InterPro" id="IPR001841">
    <property type="entry name" value="Znf_RING"/>
</dbReference>
<dbReference type="Gene3D" id="2.120.10.30">
    <property type="entry name" value="TolB, C-terminal domain"/>
    <property type="match status" value="1"/>
</dbReference>
<accession>A0A8B6BGP2</accession>
<dbReference type="Proteomes" id="UP000596742">
    <property type="component" value="Unassembled WGS sequence"/>
</dbReference>